<keyword evidence="14" id="KW-0325">Glycoprotein</keyword>
<keyword evidence="2" id="KW-0813">Transport</keyword>
<keyword evidence="5" id="KW-0107">Calcium channel</keyword>
<keyword evidence="6 18" id="KW-0812">Transmembrane</keyword>
<reference evidence="20 21" key="1">
    <citation type="submission" date="2022-11" db="EMBL/GenBank/DDBJ databases">
        <title>Whole genome sequence of Eschrichtius robustus ER-17-0199.</title>
        <authorList>
            <person name="Bruniche-Olsen A."/>
            <person name="Black A.N."/>
            <person name="Fields C.J."/>
            <person name="Walden K."/>
            <person name="Dewoody J.A."/>
        </authorList>
    </citation>
    <scope>NUCLEOTIDE SEQUENCE [LARGE SCALE GENOMIC DNA]</scope>
    <source>
        <strain evidence="20">ER-17-0199</strain>
        <tissue evidence="20">Blubber</tissue>
    </source>
</reference>
<evidence type="ECO:0000256" key="9">
    <source>
        <dbReference type="ARBA" id="ARBA00022882"/>
    </source>
</evidence>
<feature type="domain" description="Ion transport" evidence="19">
    <location>
        <begin position="39"/>
        <end position="77"/>
    </location>
</feature>
<feature type="compositionally biased region" description="Basic and acidic residues" evidence="17">
    <location>
        <begin position="1"/>
        <end position="10"/>
    </location>
</feature>
<evidence type="ECO:0000256" key="7">
    <source>
        <dbReference type="ARBA" id="ARBA00022737"/>
    </source>
</evidence>
<evidence type="ECO:0000256" key="18">
    <source>
        <dbReference type="SAM" id="Phobius"/>
    </source>
</evidence>
<keyword evidence="9" id="KW-0851">Voltage-gated channel</keyword>
<evidence type="ECO:0000256" key="11">
    <source>
        <dbReference type="ARBA" id="ARBA00023065"/>
    </source>
</evidence>
<keyword evidence="15" id="KW-0407">Ion channel</keyword>
<evidence type="ECO:0000256" key="2">
    <source>
        <dbReference type="ARBA" id="ARBA00022448"/>
    </source>
</evidence>
<evidence type="ECO:0000256" key="17">
    <source>
        <dbReference type="SAM" id="MobiDB-lite"/>
    </source>
</evidence>
<evidence type="ECO:0000256" key="15">
    <source>
        <dbReference type="ARBA" id="ARBA00023303"/>
    </source>
</evidence>
<dbReference type="EMBL" id="JAIQCJ010001291">
    <property type="protein sequence ID" value="KAJ8791355.1"/>
    <property type="molecule type" value="Genomic_DNA"/>
</dbReference>
<keyword evidence="21" id="KW-1185">Reference proteome</keyword>
<evidence type="ECO:0000256" key="1">
    <source>
        <dbReference type="ARBA" id="ARBA00004141"/>
    </source>
</evidence>
<comment type="subcellular location">
    <subcellularLocation>
        <location evidence="1">Membrane</location>
        <topology evidence="1">Multi-pass membrane protein</topology>
    </subcellularLocation>
</comment>
<dbReference type="GO" id="GO:0008331">
    <property type="term" value="F:high voltage-gated calcium channel activity"/>
    <property type="evidence" value="ECO:0007669"/>
    <property type="project" value="TreeGrafter"/>
</dbReference>
<dbReference type="Gene3D" id="1.10.287.70">
    <property type="match status" value="1"/>
</dbReference>
<dbReference type="Proteomes" id="UP001159641">
    <property type="component" value="Unassembled WGS sequence"/>
</dbReference>
<gene>
    <name evidence="20" type="ORF">J1605_004302</name>
</gene>
<evidence type="ECO:0000256" key="13">
    <source>
        <dbReference type="ARBA" id="ARBA00023157"/>
    </source>
</evidence>
<feature type="transmembrane region" description="Helical" evidence="18">
    <location>
        <begin position="213"/>
        <end position="231"/>
    </location>
</feature>
<sequence>MRTGARERLTGDPALASQKQPLKCKAQGSRKNEPNAEENSRISITFFRLFRVMRLVKLLSRGEGIRTLLWTFIKSFQMRTLRPREVKPSPAPTATVAEAGWSPGSRFCLVPLRPAFPTPGGTAYSCEGGRGCWVSPTALRLHEDRSQVLDTQVRGGVGTRLRLLPFSAQNVCGAPGSAPQARQQLATEETPPGEGSSQRSPADFTASVCPCQALPYVALLIVMLFFIYAVIGMQVFGKIALNDTTEINRNNNFQTFPQAVLLLFRRVEARGAPSLRPQPGREPSAKAGAMGAPRRRPRASQGSPPVPSLLLLLLLLCAPGLGRASPRLLDHPAPVCTQQSFRPCPSPSVKLCRVGTGQSGLRPVLAASRRSPWAPPLAASLCLRCDGQHIASAAGGDVAEAGLGLGWSFSLSCPAALASPSTAVTQRSRPFRDGSRLTGSWGEHITRWADQGLVRWVCWGMNSDLQLHAASVPGVTGIPSFRAPDGLPGRHHSPVSETLGGRPRWTKAELCVTAQPSSLYLPGSC</sequence>
<feature type="region of interest" description="Disordered" evidence="17">
    <location>
        <begin position="272"/>
        <end position="304"/>
    </location>
</feature>
<dbReference type="PANTHER" id="PTHR45628">
    <property type="entry name" value="VOLTAGE-DEPENDENT CALCIUM CHANNEL TYPE A SUBUNIT ALPHA-1"/>
    <property type="match status" value="1"/>
</dbReference>
<evidence type="ECO:0000313" key="21">
    <source>
        <dbReference type="Proteomes" id="UP001159641"/>
    </source>
</evidence>
<dbReference type="Pfam" id="PF00520">
    <property type="entry name" value="Ion_trans"/>
    <property type="match status" value="2"/>
</dbReference>
<dbReference type="InterPro" id="IPR050599">
    <property type="entry name" value="VDCC_alpha-1_subunit"/>
</dbReference>
<keyword evidence="4" id="KW-0109">Calcium transport</keyword>
<evidence type="ECO:0000256" key="8">
    <source>
        <dbReference type="ARBA" id="ARBA00022837"/>
    </source>
</evidence>
<feature type="domain" description="Ion transport" evidence="19">
    <location>
        <begin position="212"/>
        <end position="265"/>
    </location>
</feature>
<keyword evidence="13" id="KW-1015">Disulfide bond</keyword>
<keyword evidence="10 18" id="KW-1133">Transmembrane helix</keyword>
<evidence type="ECO:0000256" key="12">
    <source>
        <dbReference type="ARBA" id="ARBA00023136"/>
    </source>
</evidence>
<evidence type="ECO:0000256" key="3">
    <source>
        <dbReference type="ARBA" id="ARBA00022553"/>
    </source>
</evidence>
<evidence type="ECO:0000256" key="16">
    <source>
        <dbReference type="ARBA" id="ARBA00036634"/>
    </source>
</evidence>
<dbReference type="InterPro" id="IPR005821">
    <property type="entry name" value="Ion_trans_dom"/>
</dbReference>
<keyword evidence="3" id="KW-0597">Phosphoprotein</keyword>
<evidence type="ECO:0000256" key="14">
    <source>
        <dbReference type="ARBA" id="ARBA00023180"/>
    </source>
</evidence>
<feature type="region of interest" description="Disordered" evidence="17">
    <location>
        <begin position="174"/>
        <end position="202"/>
    </location>
</feature>
<accession>A0AB34HKL6</accession>
<dbReference type="PANTHER" id="PTHR45628:SF10">
    <property type="entry name" value="VOLTAGE-DEPENDENT L-TYPE CALCIUM CHANNEL SUBUNIT ALPHA-1C"/>
    <property type="match status" value="1"/>
</dbReference>
<dbReference type="GO" id="GO:0098703">
    <property type="term" value="P:calcium ion import across plasma membrane"/>
    <property type="evidence" value="ECO:0007669"/>
    <property type="project" value="TreeGrafter"/>
</dbReference>
<evidence type="ECO:0000256" key="6">
    <source>
        <dbReference type="ARBA" id="ARBA00022692"/>
    </source>
</evidence>
<comment type="catalytic activity">
    <reaction evidence="16">
        <text>Ca(2+)(in) = Ca(2+)(out)</text>
        <dbReference type="Rhea" id="RHEA:29671"/>
        <dbReference type="ChEBI" id="CHEBI:29108"/>
    </reaction>
</comment>
<dbReference type="GO" id="GO:0005891">
    <property type="term" value="C:voltage-gated calcium channel complex"/>
    <property type="evidence" value="ECO:0007669"/>
    <property type="project" value="TreeGrafter"/>
</dbReference>
<evidence type="ECO:0000256" key="10">
    <source>
        <dbReference type="ARBA" id="ARBA00022989"/>
    </source>
</evidence>
<protein>
    <recommendedName>
        <fullName evidence="19">Ion transport domain-containing protein</fullName>
    </recommendedName>
</protein>
<feature type="region of interest" description="Disordered" evidence="17">
    <location>
        <begin position="1"/>
        <end position="37"/>
    </location>
</feature>
<organism evidence="20 21">
    <name type="scientific">Eschrichtius robustus</name>
    <name type="common">California gray whale</name>
    <name type="synonym">Eschrichtius gibbosus</name>
    <dbReference type="NCBI Taxonomy" id="9764"/>
    <lineage>
        <taxon>Eukaryota</taxon>
        <taxon>Metazoa</taxon>
        <taxon>Chordata</taxon>
        <taxon>Craniata</taxon>
        <taxon>Vertebrata</taxon>
        <taxon>Euteleostomi</taxon>
        <taxon>Mammalia</taxon>
        <taxon>Eutheria</taxon>
        <taxon>Laurasiatheria</taxon>
        <taxon>Artiodactyla</taxon>
        <taxon>Whippomorpha</taxon>
        <taxon>Cetacea</taxon>
        <taxon>Mysticeti</taxon>
        <taxon>Eschrichtiidae</taxon>
        <taxon>Eschrichtius</taxon>
    </lineage>
</organism>
<comment type="caution">
    <text evidence="20">The sequence shown here is derived from an EMBL/GenBank/DDBJ whole genome shotgun (WGS) entry which is preliminary data.</text>
</comment>
<keyword evidence="12 18" id="KW-0472">Membrane</keyword>
<dbReference type="AlphaFoldDB" id="A0AB34HKL6"/>
<name>A0AB34HKL6_ESCRO</name>
<evidence type="ECO:0000256" key="5">
    <source>
        <dbReference type="ARBA" id="ARBA00022673"/>
    </source>
</evidence>
<proteinExistence type="predicted"/>
<evidence type="ECO:0000313" key="20">
    <source>
        <dbReference type="EMBL" id="KAJ8791355.1"/>
    </source>
</evidence>
<evidence type="ECO:0000259" key="19">
    <source>
        <dbReference type="Pfam" id="PF00520"/>
    </source>
</evidence>
<keyword evidence="11" id="KW-0406">Ion transport</keyword>
<evidence type="ECO:0000256" key="4">
    <source>
        <dbReference type="ARBA" id="ARBA00022568"/>
    </source>
</evidence>
<keyword evidence="8" id="KW-0106">Calcium</keyword>
<keyword evidence="7" id="KW-0677">Repeat</keyword>